<reference evidence="7" key="1">
    <citation type="submission" date="2020-07" db="EMBL/GenBank/DDBJ databases">
        <title>A long reads based de novo assembly of the rainbow trout Arlee double haploid line genome.</title>
        <authorList>
            <person name="Gao G."/>
            <person name="Palti Y."/>
        </authorList>
    </citation>
    <scope>NUCLEOTIDE SEQUENCE [LARGE SCALE GENOMIC DNA]</scope>
</reference>
<keyword evidence="8" id="KW-1185">Reference proteome</keyword>
<dbReference type="GO" id="GO:0034399">
    <property type="term" value="C:nuclear periphery"/>
    <property type="evidence" value="ECO:0007669"/>
    <property type="project" value="TreeGrafter"/>
</dbReference>
<evidence type="ECO:0000256" key="1">
    <source>
        <dbReference type="ARBA" id="ARBA00022618"/>
    </source>
</evidence>
<dbReference type="GO" id="GO:0051301">
    <property type="term" value="P:cell division"/>
    <property type="evidence" value="ECO:0007669"/>
    <property type="project" value="UniProtKB-KW"/>
</dbReference>
<proteinExistence type="predicted"/>
<name>A0A8C7LQP2_ONCMY</name>
<reference evidence="7" key="3">
    <citation type="submission" date="2025-09" db="UniProtKB">
        <authorList>
            <consortium name="Ensembl"/>
        </authorList>
    </citation>
    <scope>IDENTIFICATION</scope>
</reference>
<keyword evidence="4" id="KW-0131">Cell cycle</keyword>
<protein>
    <submittedName>
        <fullName evidence="7">Anaphase promoting complex subunit 4</fullName>
    </submittedName>
</protein>
<keyword evidence="1" id="KW-0132">Cell division</keyword>
<reference evidence="7" key="2">
    <citation type="submission" date="2025-08" db="UniProtKB">
        <authorList>
            <consortium name="Ensembl"/>
        </authorList>
    </citation>
    <scope>IDENTIFICATION</scope>
</reference>
<keyword evidence="2" id="KW-0498">Mitosis</keyword>
<dbReference type="AlphaFoldDB" id="A0A8C7LQP2"/>
<dbReference type="GO" id="GO:0031145">
    <property type="term" value="P:anaphase-promoting complex-dependent catabolic process"/>
    <property type="evidence" value="ECO:0007669"/>
    <property type="project" value="InterPro"/>
</dbReference>
<keyword evidence="3" id="KW-0833">Ubl conjugation pathway</keyword>
<dbReference type="PANTHER" id="PTHR13260:SF0">
    <property type="entry name" value="ANAPHASE-PROMOTING COMPLEX SUBUNIT 4"/>
    <property type="match status" value="1"/>
</dbReference>
<evidence type="ECO:0000256" key="5">
    <source>
        <dbReference type="SAM" id="MobiDB-lite"/>
    </source>
</evidence>
<evidence type="ECO:0000256" key="4">
    <source>
        <dbReference type="ARBA" id="ARBA00023306"/>
    </source>
</evidence>
<dbReference type="Pfam" id="PF23405">
    <property type="entry name" value="WD40_APC4_C-half"/>
    <property type="match status" value="1"/>
</dbReference>
<dbReference type="Ensembl" id="ENSOMYT00000004016.2">
    <property type="protein sequence ID" value="ENSOMYP00000003584.2"/>
    <property type="gene ID" value="ENSOMYG00000001902.2"/>
</dbReference>
<dbReference type="GO" id="GO:0005680">
    <property type="term" value="C:anaphase-promoting complex"/>
    <property type="evidence" value="ECO:0007669"/>
    <property type="project" value="InterPro"/>
</dbReference>
<accession>A0A8C7LQP2</accession>
<sequence length="523" mass="58621">MPSFRQVGEKQFPNPVLCMAWFPKRDLIALANTAVYYGSHLCLPPNENTGKEITALAWRPDAPGTLKLVVLCDAEILHLFPVENPMPWMEVLEKSSVLYSFYTSEDESNLFLPKLPTLPKSEESNEILNLMGEVSDASFTCFIMEDSVNTQSHGICHILCLSGDLKSLFIIKEIRSADNDPEICYIQVISYVTRMAHKFTHISTLLQVIPASPSLTRMCEVWEDILMQMDLRLTKFVQVTVCLSPFSKNDSTPKRHDPNQFLFLGEEHHPELQALLMNQLTVKTNMQYVVFCMPEISPCKIYRLRKGTDPYEPVLTGFVAIDLSDVLSHSIDNDASGVSSDCVYSCQDARFYDDETLTVVLQASEEEEESRGRVLAQLPLGSALSCEEEFHWNPSLSVRLDQQSGAIHAHGVVLENQWRDLKNMKAQFGAVNWIRKVACVLQPALVFEMDVEDEERPELQNASSDQDGLEETLASQGEAEGGETKGQGGGQSAEQRLECGEALILLAAPHLGNITIDYPILWR</sequence>
<dbReference type="GO" id="GO:0070979">
    <property type="term" value="P:protein K11-linked ubiquitination"/>
    <property type="evidence" value="ECO:0007669"/>
    <property type="project" value="TreeGrafter"/>
</dbReference>
<feature type="domain" description="Anaphase-promoting complex subunit 4 C-terminal half WD40" evidence="6">
    <location>
        <begin position="283"/>
        <end position="444"/>
    </location>
</feature>
<dbReference type="InterPro" id="IPR056358">
    <property type="entry name" value="APC4_C"/>
</dbReference>
<evidence type="ECO:0000313" key="7">
    <source>
        <dbReference type="Ensembl" id="ENSOMYP00000003584.2"/>
    </source>
</evidence>
<evidence type="ECO:0000313" key="8">
    <source>
        <dbReference type="Proteomes" id="UP000694395"/>
    </source>
</evidence>
<dbReference type="Proteomes" id="UP000694395">
    <property type="component" value="Chromosome 30"/>
</dbReference>
<evidence type="ECO:0000256" key="3">
    <source>
        <dbReference type="ARBA" id="ARBA00022786"/>
    </source>
</evidence>
<evidence type="ECO:0000256" key="2">
    <source>
        <dbReference type="ARBA" id="ARBA00022776"/>
    </source>
</evidence>
<feature type="region of interest" description="Disordered" evidence="5">
    <location>
        <begin position="455"/>
        <end position="493"/>
    </location>
</feature>
<dbReference type="PANTHER" id="PTHR13260">
    <property type="entry name" value="ANAPHASE PROMOTING COMPLEX SUBUNIT 4 APC4"/>
    <property type="match status" value="1"/>
</dbReference>
<organism evidence="7 8">
    <name type="scientific">Oncorhynchus mykiss</name>
    <name type="common">Rainbow trout</name>
    <name type="synonym">Salmo gairdneri</name>
    <dbReference type="NCBI Taxonomy" id="8022"/>
    <lineage>
        <taxon>Eukaryota</taxon>
        <taxon>Metazoa</taxon>
        <taxon>Chordata</taxon>
        <taxon>Craniata</taxon>
        <taxon>Vertebrata</taxon>
        <taxon>Euteleostomi</taxon>
        <taxon>Actinopterygii</taxon>
        <taxon>Neopterygii</taxon>
        <taxon>Teleostei</taxon>
        <taxon>Protacanthopterygii</taxon>
        <taxon>Salmoniformes</taxon>
        <taxon>Salmonidae</taxon>
        <taxon>Salmoninae</taxon>
        <taxon>Oncorhynchus</taxon>
    </lineage>
</organism>
<dbReference type="InterPro" id="IPR024789">
    <property type="entry name" value="APC4"/>
</dbReference>
<evidence type="ECO:0000259" key="6">
    <source>
        <dbReference type="Pfam" id="PF23405"/>
    </source>
</evidence>
<dbReference type="GeneTree" id="ENSGT00390000004612"/>